<evidence type="ECO:0000313" key="7">
    <source>
        <dbReference type="Proteomes" id="UP000094565"/>
    </source>
</evidence>
<dbReference type="OrthoDB" id="5418434at2759"/>
<dbReference type="GO" id="GO:0003712">
    <property type="term" value="F:transcription coregulator activity"/>
    <property type="evidence" value="ECO:0007669"/>
    <property type="project" value="InterPro"/>
</dbReference>
<evidence type="ECO:0000256" key="2">
    <source>
        <dbReference type="ARBA" id="ARBA00008186"/>
    </source>
</evidence>
<dbReference type="Gene3D" id="1.10.287.3490">
    <property type="match status" value="1"/>
</dbReference>
<comment type="subcellular location">
    <subcellularLocation>
        <location evidence="1 4">Nucleus</location>
    </subcellularLocation>
</comment>
<dbReference type="InterPro" id="IPR019404">
    <property type="entry name" value="Mediator_Med11"/>
</dbReference>
<dbReference type="GO" id="GO:0016592">
    <property type="term" value="C:mediator complex"/>
    <property type="evidence" value="ECO:0007669"/>
    <property type="project" value="InterPro"/>
</dbReference>
<keyword evidence="4" id="KW-0010">Activator</keyword>
<feature type="coiled-coil region" evidence="5">
    <location>
        <begin position="17"/>
        <end position="44"/>
    </location>
</feature>
<evidence type="ECO:0000313" key="6">
    <source>
        <dbReference type="EMBL" id="ANZ74463.1"/>
    </source>
</evidence>
<evidence type="ECO:0000256" key="5">
    <source>
        <dbReference type="SAM" id="Coils"/>
    </source>
</evidence>
<comment type="subunit">
    <text evidence="4">Component of the Mediator complex.</text>
</comment>
<keyword evidence="7" id="KW-1185">Reference proteome</keyword>
<dbReference type="AlphaFoldDB" id="A0A1B2J8X2"/>
<sequence length="153" mass="17716">MSSEGHLFYIKQRLDSLHDIDSKIAEILRNLANATKKLREGEELASRNEDLPKLAEIKSEFKHYTHNFYENLSDATISLRKEIKLLDNQISGVYHLDSVRKREQSMTKYEHSDITIIPININKKATNLANNKLKQFIKDADLLTDDIDEGMKD</sequence>
<evidence type="ECO:0000256" key="1">
    <source>
        <dbReference type="ARBA" id="ARBA00004123"/>
    </source>
</evidence>
<keyword evidence="4" id="KW-0804">Transcription</keyword>
<evidence type="ECO:0000256" key="3">
    <source>
        <dbReference type="ARBA" id="ARBA00023242"/>
    </source>
</evidence>
<dbReference type="Pfam" id="PF10280">
    <property type="entry name" value="Med11"/>
    <property type="match status" value="1"/>
</dbReference>
<organism evidence="6 7">
    <name type="scientific">Komagataella pastoris</name>
    <name type="common">Yeast</name>
    <name type="synonym">Pichia pastoris</name>
    <dbReference type="NCBI Taxonomy" id="4922"/>
    <lineage>
        <taxon>Eukaryota</taxon>
        <taxon>Fungi</taxon>
        <taxon>Dikarya</taxon>
        <taxon>Ascomycota</taxon>
        <taxon>Saccharomycotina</taxon>
        <taxon>Pichiomycetes</taxon>
        <taxon>Pichiales</taxon>
        <taxon>Pichiaceae</taxon>
        <taxon>Komagataella</taxon>
    </lineage>
</organism>
<name>A0A1B2J8X2_PICPA</name>
<keyword evidence="5" id="KW-0175">Coiled coil</keyword>
<reference evidence="6 7" key="1">
    <citation type="submission" date="2016-02" db="EMBL/GenBank/DDBJ databases">
        <title>Comparative genomic and transcriptomic foundation for Pichia pastoris.</title>
        <authorList>
            <person name="Love K.R."/>
            <person name="Shah K.A."/>
            <person name="Whittaker C.A."/>
            <person name="Wu J."/>
            <person name="Bartlett M.C."/>
            <person name="Ma D."/>
            <person name="Leeson R.L."/>
            <person name="Priest M."/>
            <person name="Young S.K."/>
            <person name="Love J.C."/>
        </authorList>
    </citation>
    <scope>NUCLEOTIDE SEQUENCE [LARGE SCALE GENOMIC DNA]</scope>
    <source>
        <strain evidence="6 7">ATCC 28485</strain>
    </source>
</reference>
<dbReference type="EMBL" id="CP014584">
    <property type="protein sequence ID" value="ANZ74463.1"/>
    <property type="molecule type" value="Genomic_DNA"/>
</dbReference>
<evidence type="ECO:0000256" key="4">
    <source>
        <dbReference type="RuleBase" id="RU364147"/>
    </source>
</evidence>
<keyword evidence="4" id="KW-0805">Transcription regulation</keyword>
<accession>A0A1B2J8X2</accession>
<dbReference type="GO" id="GO:0006357">
    <property type="term" value="P:regulation of transcription by RNA polymerase II"/>
    <property type="evidence" value="ECO:0007669"/>
    <property type="project" value="InterPro"/>
</dbReference>
<keyword evidence="3 4" id="KW-0539">Nucleus</keyword>
<dbReference type="Proteomes" id="UP000094565">
    <property type="component" value="Chromosome 1"/>
</dbReference>
<protein>
    <recommendedName>
        <fullName evidence="4">Mediator of RNA polymerase II transcription subunit 11</fullName>
    </recommendedName>
    <alternativeName>
        <fullName evidence="4">Mediator complex subunit 11</fullName>
    </alternativeName>
</protein>
<gene>
    <name evidence="4 6" type="primary">MED11</name>
    <name evidence="6" type="ORF">ATY40_BA7501009</name>
</gene>
<comment type="similarity">
    <text evidence="2 4">Belongs to the Mediator complex subunit 11 family.</text>
</comment>
<comment type="function">
    <text evidence="4">Component of the Mediator complex, a coactivator involved in the regulated transcription of nearly all RNA polymerase II-dependent genes. Mediator functions as a bridge to convey information from gene-specific regulatory proteins to the basal RNA polymerase II transcription machinery. Mediator is recruited to promoters by direct interactions with regulatory proteins and serves as a scaffold for the assembly of a functional pre-initiation complex with RNA polymerase II and the general transcription factors.</text>
</comment>
<proteinExistence type="inferred from homology"/>